<dbReference type="STRING" id="748224.HMPREF9436_03156"/>
<dbReference type="InterPro" id="IPR019546">
    <property type="entry name" value="TAT_signal_bac_arc"/>
</dbReference>
<dbReference type="InterPro" id="IPR006311">
    <property type="entry name" value="TAT_signal"/>
</dbReference>
<dbReference type="HOGENOM" id="CLU_3378517_0_0_9"/>
<proteinExistence type="predicted"/>
<dbReference type="Pfam" id="PF10518">
    <property type="entry name" value="TAT_signal"/>
    <property type="match status" value="1"/>
</dbReference>
<gene>
    <name evidence="1" type="ORF">HMPREF9436_03156</name>
</gene>
<feature type="non-terminal residue" evidence="1">
    <location>
        <position position="34"/>
    </location>
</feature>
<dbReference type="PROSITE" id="PS51257">
    <property type="entry name" value="PROKAR_LIPOPROTEIN"/>
    <property type="match status" value="1"/>
</dbReference>
<dbReference type="AlphaFoldDB" id="E2ZN78"/>
<evidence type="ECO:0000313" key="1">
    <source>
        <dbReference type="EMBL" id="EFQ05374.1"/>
    </source>
</evidence>
<protein>
    <submittedName>
        <fullName evidence="1">Tat pathway signal sequence domain protein</fullName>
    </submittedName>
</protein>
<comment type="caution">
    <text evidence="1">The sequence shown here is derived from an EMBL/GenBank/DDBJ whole genome shotgun (WGS) entry which is preliminary data.</text>
</comment>
<reference evidence="1 2" key="1">
    <citation type="submission" date="2010-08" db="EMBL/GenBank/DDBJ databases">
        <authorList>
            <person name="Weinstock G."/>
            <person name="Sodergren E."/>
            <person name="Clifton S."/>
            <person name="Fulton L."/>
            <person name="Fulton B."/>
            <person name="Courtney L."/>
            <person name="Fronick C."/>
            <person name="Harrison M."/>
            <person name="Strong C."/>
            <person name="Farmer C."/>
            <person name="Delahaunty K."/>
            <person name="Markovic C."/>
            <person name="Hall O."/>
            <person name="Minx P."/>
            <person name="Tomlinson C."/>
            <person name="Mitreva M."/>
            <person name="Hou S."/>
            <person name="Chen J."/>
            <person name="Wollam A."/>
            <person name="Pepin K.H."/>
            <person name="Johnson M."/>
            <person name="Bhonagiri V."/>
            <person name="Zhang X."/>
            <person name="Suruliraj S."/>
            <person name="Warren W."/>
            <person name="Chinwalla A."/>
            <person name="Mardis E.R."/>
            <person name="Wilson R.K."/>
        </authorList>
    </citation>
    <scope>NUCLEOTIDE SEQUENCE [LARGE SCALE GENOMIC DNA]</scope>
    <source>
        <strain evidence="1 2">KLE1255</strain>
    </source>
</reference>
<organism evidence="1 2">
    <name type="scientific">Faecalibacterium cf. prausnitzii KLE1255</name>
    <dbReference type="NCBI Taxonomy" id="748224"/>
    <lineage>
        <taxon>Bacteria</taxon>
        <taxon>Bacillati</taxon>
        <taxon>Bacillota</taxon>
        <taxon>Clostridia</taxon>
        <taxon>Eubacteriales</taxon>
        <taxon>Oscillospiraceae</taxon>
        <taxon>Faecalibacterium</taxon>
    </lineage>
</organism>
<dbReference type="PROSITE" id="PS51318">
    <property type="entry name" value="TAT"/>
    <property type="match status" value="1"/>
</dbReference>
<sequence>MNRISRRNFLKAAGVGAAALGLAACGGSSSSTAS</sequence>
<dbReference type="EMBL" id="AECU01000237">
    <property type="protein sequence ID" value="EFQ05374.1"/>
    <property type="molecule type" value="Genomic_DNA"/>
</dbReference>
<evidence type="ECO:0000313" key="2">
    <source>
        <dbReference type="Proteomes" id="UP000006028"/>
    </source>
</evidence>
<accession>E2ZN78</accession>
<name>E2ZN78_9FIRM</name>
<dbReference type="NCBIfam" id="TIGR01409">
    <property type="entry name" value="TAT_signal_seq"/>
    <property type="match status" value="1"/>
</dbReference>
<dbReference type="Proteomes" id="UP000006028">
    <property type="component" value="Unassembled WGS sequence"/>
</dbReference>
<dbReference type="RefSeq" id="WP_005946248.1">
    <property type="nucleotide sequence ID" value="NZ_GL538350.1"/>
</dbReference>